<keyword evidence="3" id="KW-1185">Reference proteome</keyword>
<dbReference type="HOGENOM" id="CLU_106247_1_0_5"/>
<dbReference type="STRING" id="715226.ABI_00410"/>
<dbReference type="InterPro" id="IPR041920">
    <property type="entry name" value="ROS/MUCR_sf"/>
</dbReference>
<dbReference type="InterPro" id="IPR008807">
    <property type="entry name" value="ROS_MUCR"/>
</dbReference>
<dbReference type="GO" id="GO:0006355">
    <property type="term" value="P:regulation of DNA-templated transcription"/>
    <property type="evidence" value="ECO:0007669"/>
    <property type="project" value="InterPro"/>
</dbReference>
<organism evidence="2 3">
    <name type="scientific">Asticcacaulis biprosthecium C19</name>
    <dbReference type="NCBI Taxonomy" id="715226"/>
    <lineage>
        <taxon>Bacteria</taxon>
        <taxon>Pseudomonadati</taxon>
        <taxon>Pseudomonadota</taxon>
        <taxon>Alphaproteobacteria</taxon>
        <taxon>Caulobacterales</taxon>
        <taxon>Caulobacteraceae</taxon>
        <taxon>Asticcacaulis</taxon>
    </lineage>
</organism>
<name>F4QFZ8_9CAUL</name>
<dbReference type="Gene3D" id="1.10.10.1550">
    <property type="entry name" value="ROS/MUCR transcriptional regulator protein"/>
    <property type="match status" value="1"/>
</dbReference>
<dbReference type="GO" id="GO:0008270">
    <property type="term" value="F:zinc ion binding"/>
    <property type="evidence" value="ECO:0007669"/>
    <property type="project" value="InterPro"/>
</dbReference>
<protein>
    <submittedName>
        <fullName evidence="2">Transcriptional regulatory protein ros</fullName>
    </submittedName>
</protein>
<proteinExistence type="inferred from homology"/>
<evidence type="ECO:0000313" key="2">
    <source>
        <dbReference type="EMBL" id="EGF93809.1"/>
    </source>
</evidence>
<gene>
    <name evidence="2" type="ORF">ABI_00410</name>
</gene>
<dbReference type="Proteomes" id="UP000006512">
    <property type="component" value="Unassembled WGS sequence"/>
</dbReference>
<dbReference type="EMBL" id="GL883076">
    <property type="protein sequence ID" value="EGF93809.1"/>
    <property type="molecule type" value="Genomic_DNA"/>
</dbReference>
<comment type="similarity">
    <text evidence="1">Belongs to the ros/MucR family.</text>
</comment>
<reference evidence="3" key="1">
    <citation type="submission" date="2011-03" db="EMBL/GenBank/DDBJ databases">
        <title>Draft genome sequence of Brevundimonas diminuta.</title>
        <authorList>
            <person name="Brown P.J.B."/>
            <person name="Buechlein A."/>
            <person name="Hemmerich C."/>
            <person name="Brun Y.V."/>
        </authorList>
    </citation>
    <scope>NUCLEOTIDE SEQUENCE [LARGE SCALE GENOMIC DNA]</scope>
    <source>
        <strain evidence="3">C19</strain>
    </source>
</reference>
<dbReference type="Pfam" id="PF05443">
    <property type="entry name" value="ROS_MUCR"/>
    <property type="match status" value="1"/>
</dbReference>
<sequence>MPGADLPGLIKSVHASLNHTSVPDAPAAEVKAPSVSVKKSITPNYLICLEDGRQFKSLKRHLQSKYGLTPDAYRAKWGLPKDYPMVAPAYSAARSAMAKSMQLGVKGRQTRAKRKA</sequence>
<dbReference type="eggNOG" id="COG4957">
    <property type="taxonomic scope" value="Bacteria"/>
</dbReference>
<evidence type="ECO:0000313" key="3">
    <source>
        <dbReference type="Proteomes" id="UP000006512"/>
    </source>
</evidence>
<dbReference type="AlphaFoldDB" id="F4QFZ8"/>
<dbReference type="GO" id="GO:0003677">
    <property type="term" value="F:DNA binding"/>
    <property type="evidence" value="ECO:0007669"/>
    <property type="project" value="InterPro"/>
</dbReference>
<evidence type="ECO:0000256" key="1">
    <source>
        <dbReference type="ARBA" id="ARBA00007031"/>
    </source>
</evidence>
<accession>F4QFZ8</accession>